<protein>
    <submittedName>
        <fullName evidence="1">Uncharacterized protein</fullName>
    </submittedName>
</protein>
<sequence>MTFDITLLLSQLQGLLASLGPWGVLAASAIAVYLRVRPLLGGSTTPTPAVLSTPAVPTVPAPAPVSTGRPLIDLALKLLAQRKFPQLKVEEAVEKFVAEALHEAPAEEEPKK</sequence>
<accession>A0A6P2D288</accession>
<dbReference type="RefSeq" id="WP_162669688.1">
    <property type="nucleotide sequence ID" value="NZ_LR593886.1"/>
</dbReference>
<evidence type="ECO:0000313" key="1">
    <source>
        <dbReference type="EMBL" id="VTR95249.1"/>
    </source>
</evidence>
<name>A0A6P2D288_9BACT</name>
<proteinExistence type="predicted"/>
<dbReference type="KEGG" id="gms:SOIL9_24650"/>
<dbReference type="Proteomes" id="UP000464178">
    <property type="component" value="Chromosome"/>
</dbReference>
<reference evidence="1 2" key="1">
    <citation type="submission" date="2019-05" db="EMBL/GenBank/DDBJ databases">
        <authorList>
            <consortium name="Science for Life Laboratories"/>
        </authorList>
    </citation>
    <scope>NUCLEOTIDE SEQUENCE [LARGE SCALE GENOMIC DNA]</scope>
    <source>
        <strain evidence="1">Soil9</strain>
    </source>
</reference>
<dbReference type="AlphaFoldDB" id="A0A6P2D288"/>
<gene>
    <name evidence="1" type="ORF">SOIL9_24650</name>
</gene>
<evidence type="ECO:0000313" key="2">
    <source>
        <dbReference type="Proteomes" id="UP000464178"/>
    </source>
</evidence>
<keyword evidence="2" id="KW-1185">Reference proteome</keyword>
<dbReference type="EMBL" id="LR593886">
    <property type="protein sequence ID" value="VTR95249.1"/>
    <property type="molecule type" value="Genomic_DNA"/>
</dbReference>
<organism evidence="1 2">
    <name type="scientific">Gemmata massiliana</name>
    <dbReference type="NCBI Taxonomy" id="1210884"/>
    <lineage>
        <taxon>Bacteria</taxon>
        <taxon>Pseudomonadati</taxon>
        <taxon>Planctomycetota</taxon>
        <taxon>Planctomycetia</taxon>
        <taxon>Gemmatales</taxon>
        <taxon>Gemmataceae</taxon>
        <taxon>Gemmata</taxon>
    </lineage>
</organism>